<evidence type="ECO:0000256" key="5">
    <source>
        <dbReference type="ARBA" id="ARBA00011193"/>
    </source>
</evidence>
<feature type="site" description="Transition state stabilizer" evidence="8">
    <location>
        <position position="17"/>
    </location>
</feature>
<dbReference type="InterPro" id="IPR018509">
    <property type="entry name" value="DHquinase_II_CS"/>
</dbReference>
<feature type="binding site" evidence="8">
    <location>
        <position position="77"/>
    </location>
    <ligand>
        <name>substrate</name>
    </ligand>
</feature>
<dbReference type="HAMAP" id="MF_00169">
    <property type="entry name" value="AroQ"/>
    <property type="match status" value="1"/>
</dbReference>
<keyword evidence="10" id="KW-1185">Reference proteome</keyword>
<protein>
    <recommendedName>
        <fullName evidence="6 8">3-dehydroquinate dehydratase</fullName>
        <shortName evidence="8">3-dehydroquinase</shortName>
        <ecNumber evidence="6 8">4.2.1.10</ecNumber>
    </recommendedName>
    <alternativeName>
        <fullName evidence="8">Type II DHQase</fullName>
    </alternativeName>
</protein>
<evidence type="ECO:0000313" key="10">
    <source>
        <dbReference type="Proteomes" id="UP001338309"/>
    </source>
</evidence>
<dbReference type="InterPro" id="IPR001874">
    <property type="entry name" value="DHquinase_II"/>
</dbReference>
<accession>A0ABQ6PLB7</accession>
<dbReference type="PANTHER" id="PTHR21272:SF3">
    <property type="entry name" value="CATABOLIC 3-DEHYDROQUINASE"/>
    <property type="match status" value="1"/>
</dbReference>
<sequence>MKIQIINGPNLNLLGKREPEIYGSETFENYFEGLQRRFPQIELHYFQSNVEGELINKIQEVGFDFDAILLNAGGYTHTSVAISDAIAGVTTPVLEVHISNIYKREEFRHKSIISKPCVGMIAGLGLKGYELGVQYFLHSPQL</sequence>
<gene>
    <name evidence="8 9" type="primary">aroQ</name>
    <name evidence="9" type="ORF">Aconfl_14120</name>
</gene>
<dbReference type="NCBIfam" id="NF003805">
    <property type="entry name" value="PRK05395.1-2"/>
    <property type="match status" value="1"/>
</dbReference>
<evidence type="ECO:0000256" key="2">
    <source>
        <dbReference type="ARBA" id="ARBA00003924"/>
    </source>
</evidence>
<dbReference type="CDD" id="cd00466">
    <property type="entry name" value="DHQase_II"/>
    <property type="match status" value="1"/>
</dbReference>
<keyword evidence="8" id="KW-0057">Aromatic amino acid biosynthesis</keyword>
<dbReference type="PANTHER" id="PTHR21272">
    <property type="entry name" value="CATABOLIC 3-DEHYDROQUINASE"/>
    <property type="match status" value="1"/>
</dbReference>
<evidence type="ECO:0000313" key="9">
    <source>
        <dbReference type="EMBL" id="GMQ28769.1"/>
    </source>
</evidence>
<dbReference type="Gene3D" id="3.40.50.9100">
    <property type="entry name" value="Dehydroquinase, class II"/>
    <property type="match status" value="1"/>
</dbReference>
<dbReference type="PROSITE" id="PS01029">
    <property type="entry name" value="DEHYDROQUINASE_II"/>
    <property type="match status" value="1"/>
</dbReference>
<comment type="caution">
    <text evidence="9">The sequence shown here is derived from an EMBL/GenBank/DDBJ whole genome shotgun (WGS) entry which is preliminary data.</text>
</comment>
<feature type="binding site" evidence="8">
    <location>
        <position position="71"/>
    </location>
    <ligand>
        <name>substrate</name>
    </ligand>
</feature>
<dbReference type="NCBIfam" id="TIGR01088">
    <property type="entry name" value="aroQ"/>
    <property type="match status" value="1"/>
</dbReference>
<organism evidence="9 10">
    <name type="scientific">Algoriphagus confluentis</name>
    <dbReference type="NCBI Taxonomy" id="1697556"/>
    <lineage>
        <taxon>Bacteria</taxon>
        <taxon>Pseudomonadati</taxon>
        <taxon>Bacteroidota</taxon>
        <taxon>Cytophagia</taxon>
        <taxon>Cytophagales</taxon>
        <taxon>Cyclobacteriaceae</taxon>
        <taxon>Algoriphagus</taxon>
    </lineage>
</organism>
<dbReference type="NCBIfam" id="NF003807">
    <property type="entry name" value="PRK05395.1-4"/>
    <property type="match status" value="1"/>
</dbReference>
<dbReference type="Proteomes" id="UP001338309">
    <property type="component" value="Unassembled WGS sequence"/>
</dbReference>
<evidence type="ECO:0000256" key="3">
    <source>
        <dbReference type="ARBA" id="ARBA00004902"/>
    </source>
</evidence>
<keyword evidence="7 8" id="KW-0456">Lyase</keyword>
<name>A0ABQ6PLB7_9BACT</name>
<evidence type="ECO:0000256" key="6">
    <source>
        <dbReference type="ARBA" id="ARBA00012060"/>
    </source>
</evidence>
<evidence type="ECO:0000256" key="8">
    <source>
        <dbReference type="HAMAP-Rule" id="MF_00169"/>
    </source>
</evidence>
<reference evidence="9 10" key="1">
    <citation type="submission" date="2023-08" db="EMBL/GenBank/DDBJ databases">
        <title>Draft genome sequence of Algoriphagus confluentis.</title>
        <authorList>
            <person name="Takatani N."/>
            <person name="Hosokawa M."/>
            <person name="Sawabe T."/>
        </authorList>
    </citation>
    <scope>NUCLEOTIDE SEQUENCE [LARGE SCALE GENOMIC DNA]</scope>
    <source>
        <strain evidence="9 10">NBRC 111222</strain>
    </source>
</reference>
<dbReference type="EC" id="4.2.1.10" evidence="6 8"/>
<dbReference type="EMBL" id="BTPD01000004">
    <property type="protein sequence ID" value="GMQ28769.1"/>
    <property type="molecule type" value="Genomic_DNA"/>
</dbReference>
<feature type="active site" description="Proton donor" evidence="8">
    <location>
        <position position="97"/>
    </location>
</feature>
<comment type="catalytic activity">
    <reaction evidence="1 8">
        <text>3-dehydroquinate = 3-dehydroshikimate + H2O</text>
        <dbReference type="Rhea" id="RHEA:21096"/>
        <dbReference type="ChEBI" id="CHEBI:15377"/>
        <dbReference type="ChEBI" id="CHEBI:16630"/>
        <dbReference type="ChEBI" id="CHEBI:32364"/>
        <dbReference type="EC" id="4.2.1.10"/>
    </reaction>
</comment>
<comment type="pathway">
    <text evidence="3 8">Metabolic intermediate biosynthesis; chorismate biosynthesis; chorismate from D-erythrose 4-phosphate and phosphoenolpyruvate: step 3/7.</text>
</comment>
<dbReference type="PIRSF" id="PIRSF001399">
    <property type="entry name" value="DHquinase_II"/>
    <property type="match status" value="1"/>
</dbReference>
<proteinExistence type="inferred from homology"/>
<dbReference type="Pfam" id="PF01220">
    <property type="entry name" value="DHquinase_II"/>
    <property type="match status" value="1"/>
</dbReference>
<dbReference type="InterPro" id="IPR036441">
    <property type="entry name" value="DHquinase_II_sf"/>
</dbReference>
<dbReference type="RefSeq" id="WP_338223514.1">
    <property type="nucleotide sequence ID" value="NZ_BTPD01000004.1"/>
</dbReference>
<comment type="subunit">
    <text evidence="5 8">Homododecamer.</text>
</comment>
<evidence type="ECO:0000256" key="7">
    <source>
        <dbReference type="ARBA" id="ARBA00023239"/>
    </source>
</evidence>
<feature type="binding site" evidence="8">
    <location>
        <position position="108"/>
    </location>
    <ligand>
        <name>substrate</name>
    </ligand>
</feature>
<comment type="similarity">
    <text evidence="4 8">Belongs to the type-II 3-dehydroquinase family.</text>
</comment>
<evidence type="ECO:0000256" key="4">
    <source>
        <dbReference type="ARBA" id="ARBA00011037"/>
    </source>
</evidence>
<feature type="binding site" evidence="8">
    <location>
        <begin position="98"/>
        <end position="99"/>
    </location>
    <ligand>
        <name>substrate</name>
    </ligand>
</feature>
<dbReference type="SUPFAM" id="SSF52304">
    <property type="entry name" value="Type II 3-dehydroquinate dehydratase"/>
    <property type="match status" value="1"/>
</dbReference>
<feature type="active site" description="Proton acceptor" evidence="8">
    <location>
        <position position="22"/>
    </location>
</feature>
<dbReference type="NCBIfam" id="NF003806">
    <property type="entry name" value="PRK05395.1-3"/>
    <property type="match status" value="1"/>
</dbReference>
<evidence type="ECO:0000256" key="1">
    <source>
        <dbReference type="ARBA" id="ARBA00001864"/>
    </source>
</evidence>
<feature type="binding site" evidence="8">
    <location>
        <position position="84"/>
    </location>
    <ligand>
        <name>substrate</name>
    </ligand>
</feature>
<comment type="function">
    <text evidence="2 8">Catalyzes a trans-dehydration via an enolate intermediate.</text>
</comment>
<keyword evidence="8" id="KW-0028">Amino-acid biosynthesis</keyword>